<dbReference type="InterPro" id="IPR011992">
    <property type="entry name" value="EF-hand-dom_pair"/>
</dbReference>
<dbReference type="PROSITE" id="PS00018">
    <property type="entry name" value="EF_HAND_1"/>
    <property type="match status" value="2"/>
</dbReference>
<feature type="domain" description="EF-hand" evidence="3">
    <location>
        <begin position="98"/>
        <end position="133"/>
    </location>
</feature>
<dbReference type="PANTHER" id="PTHR23050">
    <property type="entry name" value="CALCIUM BINDING PROTEIN"/>
    <property type="match status" value="1"/>
</dbReference>
<dbReference type="GeneID" id="66854508"/>
<dbReference type="InterPro" id="IPR050145">
    <property type="entry name" value="Centrin_CML-like"/>
</dbReference>
<feature type="domain" description="EF-hand" evidence="3">
    <location>
        <begin position="140"/>
        <end position="167"/>
    </location>
</feature>
<dbReference type="EMBL" id="CP094298">
    <property type="protein sequence ID" value="UNZ06360.1"/>
    <property type="molecule type" value="Genomic_DNA"/>
</dbReference>
<protein>
    <submittedName>
        <fullName evidence="4">Calerythrin</fullName>
    </submittedName>
</protein>
<reference evidence="4 5" key="1">
    <citation type="submission" date="2022-03" db="EMBL/GenBank/DDBJ databases">
        <title>Complete genome of Streptomyces rimosus ssp. rimosus R7 (=ATCC 10970).</title>
        <authorList>
            <person name="Beganovic S."/>
            <person name="Ruckert C."/>
            <person name="Busche T."/>
            <person name="Kalinowski J."/>
            <person name="Wittmann C."/>
        </authorList>
    </citation>
    <scope>NUCLEOTIDE SEQUENCE [LARGE SCALE GENOMIC DNA]</scope>
    <source>
        <strain evidence="4 5">R7</strain>
    </source>
</reference>
<evidence type="ECO:0000256" key="2">
    <source>
        <dbReference type="ARBA" id="ARBA00022837"/>
    </source>
</evidence>
<organism evidence="4 5">
    <name type="scientific">Streptomyces rimosus subsp. rimosus</name>
    <dbReference type="NCBI Taxonomy" id="132474"/>
    <lineage>
        <taxon>Bacteria</taxon>
        <taxon>Bacillati</taxon>
        <taxon>Actinomycetota</taxon>
        <taxon>Actinomycetes</taxon>
        <taxon>Kitasatosporales</taxon>
        <taxon>Streptomycetaceae</taxon>
        <taxon>Streptomyces</taxon>
    </lineage>
</organism>
<keyword evidence="2" id="KW-0106">Calcium</keyword>
<evidence type="ECO:0000256" key="1">
    <source>
        <dbReference type="ARBA" id="ARBA00022737"/>
    </source>
</evidence>
<gene>
    <name evidence="4" type="ORF">SRIMR7_29840</name>
</gene>
<dbReference type="PROSITE" id="PS50222">
    <property type="entry name" value="EF_HAND_2"/>
    <property type="match status" value="2"/>
</dbReference>
<dbReference type="Gene3D" id="1.10.238.10">
    <property type="entry name" value="EF-hand"/>
    <property type="match status" value="1"/>
</dbReference>
<dbReference type="SUPFAM" id="SSF47473">
    <property type="entry name" value="EF-hand"/>
    <property type="match status" value="1"/>
</dbReference>
<dbReference type="Pfam" id="PF13202">
    <property type="entry name" value="EF-hand_5"/>
    <property type="match status" value="2"/>
</dbReference>
<evidence type="ECO:0000259" key="3">
    <source>
        <dbReference type="PROSITE" id="PS50222"/>
    </source>
</evidence>
<proteinExistence type="predicted"/>
<dbReference type="SMART" id="SM00054">
    <property type="entry name" value="EFh"/>
    <property type="match status" value="2"/>
</dbReference>
<dbReference type="Proteomes" id="UP000829494">
    <property type="component" value="Chromosome"/>
</dbReference>
<sequence length="185" mass="20813">MAAYDTLDRKFSILFDWFDRTEDGWLTREDFEQMAAMFTALVRPGDTENRTAMRDAFMRWWDVLRDAGGVDSEGRVARRTFIDLMRTQVTEPKTFEHVVLAIVDALMSALDTDGSGELTADEYVRMYDALGVDPATSQPAFRRLDRDGSGAISHAEFRTAIEEFYLSPDPEAPGNWLLGSPLAAG</sequence>
<evidence type="ECO:0000313" key="4">
    <source>
        <dbReference type="EMBL" id="UNZ06360.1"/>
    </source>
</evidence>
<name>A0ABY3Z9Z9_STRRM</name>
<keyword evidence="1" id="KW-0677">Repeat</keyword>
<evidence type="ECO:0000313" key="5">
    <source>
        <dbReference type="Proteomes" id="UP000829494"/>
    </source>
</evidence>
<accession>A0ABY3Z9Z9</accession>
<dbReference type="InterPro" id="IPR018247">
    <property type="entry name" value="EF_Hand_1_Ca_BS"/>
</dbReference>
<dbReference type="InterPro" id="IPR002048">
    <property type="entry name" value="EF_hand_dom"/>
</dbReference>
<dbReference type="RefSeq" id="WP_003982826.1">
    <property type="nucleotide sequence ID" value="NZ_CP043497.1"/>
</dbReference>
<keyword evidence="5" id="KW-1185">Reference proteome</keyword>